<organism evidence="1">
    <name type="scientific">Orpheovirus IHUMI-LCC2</name>
    <dbReference type="NCBI Taxonomy" id="2023057"/>
    <lineage>
        <taxon>Viruses</taxon>
        <taxon>Varidnaviria</taxon>
        <taxon>Bamfordvirae</taxon>
        <taxon>Nucleocytoviricota</taxon>
        <taxon>Megaviricetes</taxon>
        <taxon>Pimascovirales</taxon>
        <taxon>Ocovirineae</taxon>
        <taxon>Orpheoviridae</taxon>
        <taxon>Alphaorpheovirus</taxon>
        <taxon>Alphaorpheovirus massiliense</taxon>
    </lineage>
</organism>
<dbReference type="KEGG" id="vg:35382138"/>
<feature type="non-terminal residue" evidence="1">
    <location>
        <position position="1"/>
    </location>
</feature>
<accession>A0A2I2L409</accession>
<sequence length="384" mass="44752">LNYKFIILLYNRIYNIMDDIYNLVFNNLVDSISLFLPIQNIHNIKLVNKNINNILNDEYFWKLKLYKDFNVPNKGKCNTFLERYILANSMGNILIFDFSNNPLVDYDIGEEVKFNISLNGVHRKLPYKAIKAINIRPNLYFVDDNYDLYFIGSHKEGFSDEVIYKTPFLLDRNVSHINGGPHHFFYIKEGDIYGYDNLGYIRKFTDVGNIIKMSYCYPTLLYITNSNDMYKLIYCDSIDEVITKFVSHNVMDTHIYSNTIFYLDMKGNINTNTNIKLKLKEKVVCCHGQGLWVTESGKYLKITPKYKKINWDEDGGVDIQLIDFTINEVFVDIENIVGCSLDAIDSVLTKNGDVYMYDIEDSIVKLDIKAKNICYSPDNLILII</sequence>
<evidence type="ECO:0000313" key="1">
    <source>
        <dbReference type="EMBL" id="SNW62263.1"/>
    </source>
</evidence>
<dbReference type="RefSeq" id="YP_009448565.1">
    <property type="nucleotide sequence ID" value="NC_036594.1"/>
</dbReference>
<dbReference type="Proteomes" id="UP000236316">
    <property type="component" value="Segment"/>
</dbReference>
<dbReference type="SUPFAM" id="SSF81383">
    <property type="entry name" value="F-box domain"/>
    <property type="match status" value="1"/>
</dbReference>
<evidence type="ECO:0000313" key="2">
    <source>
        <dbReference type="Proteomes" id="UP000236316"/>
    </source>
</evidence>
<reference evidence="1" key="1">
    <citation type="submission" date="2017-08" db="EMBL/GenBank/DDBJ databases">
        <authorList>
            <consortium name="Urmite Genomes"/>
        </authorList>
    </citation>
    <scope>NUCLEOTIDE SEQUENCE [LARGE SCALE GENOMIC DNA]</scope>
    <source>
        <strain evidence="1">IHUMI-LCC2</strain>
    </source>
</reference>
<name>A0A2I2L409_9VIRU</name>
<gene>
    <name evidence="1" type="ORF">ORPV_359</name>
</gene>
<keyword evidence="2" id="KW-1185">Reference proteome</keyword>
<dbReference type="EMBL" id="LT906555">
    <property type="protein sequence ID" value="SNW62263.1"/>
    <property type="molecule type" value="Genomic_DNA"/>
</dbReference>
<dbReference type="InterPro" id="IPR036047">
    <property type="entry name" value="F-box-like_dom_sf"/>
</dbReference>
<dbReference type="GeneID" id="35382138"/>
<proteinExistence type="predicted"/>
<protein>
    <submittedName>
        <fullName evidence="1">F-box domain-containing protein</fullName>
    </submittedName>
</protein>